<sequence>MSRKVITCRDVMNQRFAIVDGLTTVSDALRIMNSNNYKKVIVKKRDEHDEWGQVQLSDIAKHVIAKDRSPDRVNCYEIMAKPVISVRPGMDIKYCARLFNSFGLSSAPVIDNEEVIGVVSYNDIVLSWLDYLDSKHEEQ</sequence>
<keyword evidence="1 2" id="KW-0129">CBS domain</keyword>
<dbReference type="HOGENOM" id="CLU_040681_12_3_6"/>
<dbReference type="OrthoDB" id="9771532at2"/>
<dbReference type="InterPro" id="IPR051257">
    <property type="entry name" value="Diverse_CBS-Domain"/>
</dbReference>
<dbReference type="PANTHER" id="PTHR43080:SF2">
    <property type="entry name" value="CBS DOMAIN-CONTAINING PROTEIN"/>
    <property type="match status" value="1"/>
</dbReference>
<dbReference type="STRING" id="377629.TERTU_3440"/>
<evidence type="ECO:0000256" key="1">
    <source>
        <dbReference type="ARBA" id="ARBA00023122"/>
    </source>
</evidence>
<proteinExistence type="predicted"/>
<dbReference type="EMBL" id="CP001614">
    <property type="protein sequence ID" value="ACR11119.1"/>
    <property type="molecule type" value="Genomic_DNA"/>
</dbReference>
<dbReference type="KEGG" id="ttu:TERTU_3440"/>
<dbReference type="eggNOG" id="COG0517">
    <property type="taxonomic scope" value="Bacteria"/>
</dbReference>
<dbReference type="Gene3D" id="3.10.580.10">
    <property type="entry name" value="CBS-domain"/>
    <property type="match status" value="1"/>
</dbReference>
<dbReference type="CDD" id="cd04630">
    <property type="entry name" value="CBS_pair_bac"/>
    <property type="match status" value="1"/>
</dbReference>
<dbReference type="PROSITE" id="PS51371">
    <property type="entry name" value="CBS"/>
    <property type="match status" value="1"/>
</dbReference>
<protein>
    <submittedName>
        <fullName evidence="4">CBS domain protein</fullName>
    </submittedName>
</protein>
<dbReference type="InterPro" id="IPR046342">
    <property type="entry name" value="CBS_dom_sf"/>
</dbReference>
<gene>
    <name evidence="4" type="ordered locus">TERTU_3440</name>
</gene>
<keyword evidence="5" id="KW-1185">Reference proteome</keyword>
<dbReference type="RefSeq" id="WP_015817231.1">
    <property type="nucleotide sequence ID" value="NC_012997.1"/>
</dbReference>
<dbReference type="GeneID" id="58410803"/>
<organism evidence="4 5">
    <name type="scientific">Teredinibacter turnerae (strain ATCC 39867 / T7901)</name>
    <dbReference type="NCBI Taxonomy" id="377629"/>
    <lineage>
        <taxon>Bacteria</taxon>
        <taxon>Pseudomonadati</taxon>
        <taxon>Pseudomonadota</taxon>
        <taxon>Gammaproteobacteria</taxon>
        <taxon>Cellvibrionales</taxon>
        <taxon>Cellvibrionaceae</taxon>
        <taxon>Teredinibacter</taxon>
    </lineage>
</organism>
<dbReference type="InterPro" id="IPR000644">
    <property type="entry name" value="CBS_dom"/>
</dbReference>
<feature type="domain" description="CBS" evidence="3">
    <location>
        <begin position="79"/>
        <end position="134"/>
    </location>
</feature>
<dbReference type="SUPFAM" id="SSF54631">
    <property type="entry name" value="CBS-domain pair"/>
    <property type="match status" value="1"/>
</dbReference>
<name>C5BQU0_TERTT</name>
<accession>C5BQU0</accession>
<reference evidence="4 5" key="1">
    <citation type="journal article" date="2009" name="PLoS ONE">
        <title>The complete genome of Teredinibacter turnerae T7901: an intracellular endosymbiont of marine wood-boring bivalves (shipworms).</title>
        <authorList>
            <person name="Yang J.C."/>
            <person name="Madupu R."/>
            <person name="Durkin A.S."/>
            <person name="Ekborg N.A."/>
            <person name="Pedamallu C.S."/>
            <person name="Hostetler J.B."/>
            <person name="Radune D."/>
            <person name="Toms B.S."/>
            <person name="Henrissat B."/>
            <person name="Coutinho P.M."/>
            <person name="Schwarz S."/>
            <person name="Field L."/>
            <person name="Trindade-Silva A.E."/>
            <person name="Soares C.A.G."/>
            <person name="Elshahawi S."/>
            <person name="Hanora A."/>
            <person name="Schmidt E.W."/>
            <person name="Haygood M.G."/>
            <person name="Posfai J."/>
            <person name="Benner J."/>
            <person name="Madinger C."/>
            <person name="Nove J."/>
            <person name="Anton B."/>
            <person name="Chaudhary K."/>
            <person name="Foster J."/>
            <person name="Holman A."/>
            <person name="Kumar S."/>
            <person name="Lessard P.A."/>
            <person name="Luyten Y.A."/>
            <person name="Slatko B."/>
            <person name="Wood N."/>
            <person name="Wu B."/>
            <person name="Teplitski M."/>
            <person name="Mougous J.D."/>
            <person name="Ward N."/>
            <person name="Eisen J.A."/>
            <person name="Badger J.H."/>
            <person name="Distel D.L."/>
        </authorList>
    </citation>
    <scope>NUCLEOTIDE SEQUENCE [LARGE SCALE GENOMIC DNA]</scope>
    <source>
        <strain evidence="5">ATCC 39867 / T7901</strain>
    </source>
</reference>
<evidence type="ECO:0000259" key="3">
    <source>
        <dbReference type="PROSITE" id="PS51371"/>
    </source>
</evidence>
<evidence type="ECO:0000313" key="4">
    <source>
        <dbReference type="EMBL" id="ACR11119.1"/>
    </source>
</evidence>
<dbReference type="AlphaFoldDB" id="C5BQU0"/>
<evidence type="ECO:0000313" key="5">
    <source>
        <dbReference type="Proteomes" id="UP000009080"/>
    </source>
</evidence>
<dbReference type="Pfam" id="PF00571">
    <property type="entry name" value="CBS"/>
    <property type="match status" value="2"/>
</dbReference>
<dbReference type="Proteomes" id="UP000009080">
    <property type="component" value="Chromosome"/>
</dbReference>
<evidence type="ECO:0000256" key="2">
    <source>
        <dbReference type="PROSITE-ProRule" id="PRU00703"/>
    </source>
</evidence>
<dbReference type="SMART" id="SM00116">
    <property type="entry name" value="CBS"/>
    <property type="match status" value="2"/>
</dbReference>
<dbReference type="PANTHER" id="PTHR43080">
    <property type="entry name" value="CBS DOMAIN-CONTAINING PROTEIN CBSX3, MITOCHONDRIAL"/>
    <property type="match status" value="1"/>
</dbReference>